<dbReference type="AlphaFoldDB" id="M1FXD8"/>
<geneLocation type="plasmid" evidence="8">
    <name>unnamed</name>
</geneLocation>
<evidence type="ECO:0000256" key="3">
    <source>
        <dbReference type="ARBA" id="ARBA00022801"/>
    </source>
</evidence>
<dbReference type="InterPro" id="IPR042088">
    <property type="entry name" value="OligoPept_F_C"/>
</dbReference>
<keyword evidence="8" id="KW-0614">Plasmid</keyword>
<protein>
    <submittedName>
        <fullName evidence="8">Oligoendopeptidase F</fullName>
    </submittedName>
</protein>
<keyword evidence="2 6" id="KW-0479">Metal-binding</keyword>
<keyword evidence="1 6" id="KW-0645">Protease</keyword>
<feature type="domain" description="Peptidase M3A/M3B catalytic" evidence="7">
    <location>
        <begin position="25"/>
        <end position="202"/>
    </location>
</feature>
<keyword evidence="5 6" id="KW-0482">Metalloprotease</keyword>
<dbReference type="InterPro" id="IPR001567">
    <property type="entry name" value="Pept_M3A_M3B_dom"/>
</dbReference>
<evidence type="ECO:0000259" key="7">
    <source>
        <dbReference type="Pfam" id="PF01432"/>
    </source>
</evidence>
<dbReference type="MEROPS" id="M03.A08"/>
<dbReference type="Gene3D" id="1.10.1370.20">
    <property type="entry name" value="Oligoendopeptidase f, C-terminal domain"/>
    <property type="match status" value="1"/>
</dbReference>
<evidence type="ECO:0000256" key="5">
    <source>
        <dbReference type="ARBA" id="ARBA00023049"/>
    </source>
</evidence>
<keyword evidence="3 6" id="KW-0378">Hydrolase</keyword>
<accession>M1FXD8</accession>
<dbReference type="EMBL" id="JQ728484">
    <property type="protein sequence ID" value="AFV27409.1"/>
    <property type="molecule type" value="Genomic_DNA"/>
</dbReference>
<organism evidence="8">
    <name type="scientific">Vibrio coralliilyticus</name>
    <dbReference type="NCBI Taxonomy" id="190893"/>
    <lineage>
        <taxon>Bacteria</taxon>
        <taxon>Pseudomonadati</taxon>
        <taxon>Pseudomonadota</taxon>
        <taxon>Gammaproteobacteria</taxon>
        <taxon>Vibrionales</taxon>
        <taxon>Vibrionaceae</taxon>
        <taxon>Vibrio</taxon>
    </lineage>
</organism>
<evidence type="ECO:0000313" key="8">
    <source>
        <dbReference type="EMBL" id="AFV27409.1"/>
    </source>
</evidence>
<reference evidence="8" key="1">
    <citation type="submission" date="2012-02" db="EMBL/GenBank/DDBJ databases">
        <title>Analysis of a novel plasmid from the coral pathogen Vibrio coralliilyticus reveals two potential 'ecological islands'.</title>
        <authorList>
            <person name="McConoughey J.E."/>
            <person name="Hill S.A."/>
            <person name="Hudspeth M.E.S."/>
        </authorList>
    </citation>
    <scope>NUCLEOTIDE SEQUENCE</scope>
    <source>
        <strain evidence="8">ATCC BAA-450</strain>
        <plasmid evidence="8">unnamed</plasmid>
    </source>
</reference>
<name>M1FXD8_9VIBR</name>
<dbReference type="Pfam" id="PF01432">
    <property type="entry name" value="Peptidase_M3"/>
    <property type="match status" value="1"/>
</dbReference>
<sequence length="220" mass="25676">MKLQQVMNSAMAFHRHVMRDLPALNRGYAMNVAETASTFAELVISDATVLEAQSEEERINLLDNKIQRSATMFMNIQARFLLRYPFYEERKKGIVTENRLNELMEVLKKEIFEDSLSSYHPTFWASKLHFFNTGVPFYNFPYTLGYLFSMGIYAKSMEQGSDFEEQYIALLKDTGSMTTENLALKHLNVDLTQPDFWQQEINSIPQDIQTFMDITQKYIN</sequence>
<evidence type="ECO:0000256" key="6">
    <source>
        <dbReference type="RuleBase" id="RU003435"/>
    </source>
</evidence>
<dbReference type="SUPFAM" id="SSF55486">
    <property type="entry name" value="Metalloproteases ('zincins'), catalytic domain"/>
    <property type="match status" value="1"/>
</dbReference>
<dbReference type="GO" id="GO:0046872">
    <property type="term" value="F:metal ion binding"/>
    <property type="evidence" value="ECO:0007669"/>
    <property type="project" value="UniProtKB-UniRule"/>
</dbReference>
<comment type="cofactor">
    <cofactor evidence="6">
        <name>Zn(2+)</name>
        <dbReference type="ChEBI" id="CHEBI:29105"/>
    </cofactor>
    <text evidence="6">Binds 1 zinc ion.</text>
</comment>
<evidence type="ECO:0000256" key="4">
    <source>
        <dbReference type="ARBA" id="ARBA00022833"/>
    </source>
</evidence>
<keyword evidence="4 6" id="KW-0862">Zinc</keyword>
<evidence type="ECO:0000256" key="2">
    <source>
        <dbReference type="ARBA" id="ARBA00022723"/>
    </source>
</evidence>
<comment type="similarity">
    <text evidence="6">Belongs to the peptidase M3 family.</text>
</comment>
<dbReference type="GO" id="GO:0004222">
    <property type="term" value="F:metalloendopeptidase activity"/>
    <property type="evidence" value="ECO:0007669"/>
    <property type="project" value="InterPro"/>
</dbReference>
<dbReference type="GO" id="GO:0006508">
    <property type="term" value="P:proteolysis"/>
    <property type="evidence" value="ECO:0007669"/>
    <property type="project" value="UniProtKB-KW"/>
</dbReference>
<proteinExistence type="inferred from homology"/>
<evidence type="ECO:0000256" key="1">
    <source>
        <dbReference type="ARBA" id="ARBA00022670"/>
    </source>
</evidence>